<accession>A0ABD1JDU0</accession>
<dbReference type="EMBL" id="JBHFQA010000016">
    <property type="protein sequence ID" value="KAL2085333.1"/>
    <property type="molecule type" value="Genomic_DNA"/>
</dbReference>
<feature type="compositionally biased region" description="Basic and acidic residues" evidence="1">
    <location>
        <begin position="127"/>
        <end position="136"/>
    </location>
</feature>
<evidence type="ECO:0000256" key="1">
    <source>
        <dbReference type="SAM" id="MobiDB-lite"/>
    </source>
</evidence>
<feature type="region of interest" description="Disordered" evidence="1">
    <location>
        <begin position="163"/>
        <end position="286"/>
    </location>
</feature>
<dbReference type="PANTHER" id="PTHR38654">
    <property type="entry name" value="BUCKY BALL-RELATED"/>
    <property type="match status" value="1"/>
</dbReference>
<keyword evidence="3" id="KW-1185">Reference proteome</keyword>
<evidence type="ECO:0000313" key="2">
    <source>
        <dbReference type="EMBL" id="KAL2085333.1"/>
    </source>
</evidence>
<comment type="caution">
    <text evidence="2">The sequence shown here is derived from an EMBL/GenBank/DDBJ whole genome shotgun (WGS) entry which is preliminary data.</text>
</comment>
<feature type="region of interest" description="Disordered" evidence="1">
    <location>
        <begin position="107"/>
        <end position="145"/>
    </location>
</feature>
<reference evidence="2 3" key="1">
    <citation type="submission" date="2024-09" db="EMBL/GenBank/DDBJ databases">
        <title>A chromosome-level genome assembly of Gray's grenadier anchovy, Coilia grayii.</title>
        <authorList>
            <person name="Fu Z."/>
        </authorList>
    </citation>
    <scope>NUCLEOTIDE SEQUENCE [LARGE SCALE GENOMIC DNA]</scope>
    <source>
        <strain evidence="2">G4</strain>
        <tissue evidence="2">Muscle</tissue>
    </source>
</reference>
<proteinExistence type="predicted"/>
<name>A0ABD1JDU0_9TELE</name>
<feature type="compositionally biased region" description="Polar residues" evidence="1">
    <location>
        <begin position="263"/>
        <end position="275"/>
    </location>
</feature>
<feature type="compositionally biased region" description="Basic residues" evidence="1">
    <location>
        <begin position="574"/>
        <end position="583"/>
    </location>
</feature>
<feature type="compositionally biased region" description="Polar residues" evidence="1">
    <location>
        <begin position="107"/>
        <end position="121"/>
    </location>
</feature>
<dbReference type="Proteomes" id="UP001591681">
    <property type="component" value="Unassembled WGS sequence"/>
</dbReference>
<gene>
    <name evidence="2" type="ORF">ACEWY4_018653</name>
</gene>
<feature type="region of interest" description="Disordered" evidence="1">
    <location>
        <begin position="564"/>
        <end position="612"/>
    </location>
</feature>
<sequence length="612" mass="68138">MYQWHGNGPYNHYGFQGSGLPLGRPYVSPYSYMQCPGYVMPHAPVHLLDYRRLCDPHFNPSAYDAVRRHHQPGVVSRETTCAGAQTDPSDALNKLIECLDKLRASDSTAEQELDSGVTSPASGICSPREEMRKEESEGNDQPEPTHIEVHQASSGVLLSSAAAVCEPSSRKSKKETWSMDSDGEPPMDSSSVHEESVLLEEEEHDDEDDLHFHHCRAEKQVSRSDYAQDPICHGETKRSSFEGFHSLLDPSQEPEDGMRRGTVETNQVDPQSGQKAVTKMPTGDDGNDLDLPYQIVRLPFGKVLSAGGLLKDVPGKAPCLSPPSLGNPFYYGYCAPQLAHERLSVLSPSLDELSSRDEMFSTDLEDIDLFPGHVYAGVRQPEMRTAVELQKPGLTTDGGGTCPRKYKCSECGLRVSKRAIKAGQECISETYCRDNDLADSDEGVIGEDEAESGFKSYSSSSRKKLPTCRAAFHKSTCLQQTKLKSRRLYCRGKTDQQVPPECHTLEYPMHKCCEEMAALAERTHRQESKDEQHRKCREKQWLERGGGLHQNCCEVGGGKGLVKARKVQPLPQRQAKRIQRRNVAKPSLYQKSELQNPEDNEEEEEGGERALP</sequence>
<dbReference type="AlphaFoldDB" id="A0ABD1JDU0"/>
<protein>
    <recommendedName>
        <fullName evidence="4">Bucky ball</fullName>
    </recommendedName>
</protein>
<dbReference type="InterPro" id="IPR053309">
    <property type="entry name" value="Balbiani_Body_Formation"/>
</dbReference>
<feature type="compositionally biased region" description="Acidic residues" evidence="1">
    <location>
        <begin position="197"/>
        <end position="209"/>
    </location>
</feature>
<feature type="compositionally biased region" description="Acidic residues" evidence="1">
    <location>
        <begin position="596"/>
        <end position="606"/>
    </location>
</feature>
<dbReference type="PANTHER" id="PTHR38654:SF1">
    <property type="entry name" value="BUCKY BALL"/>
    <property type="match status" value="1"/>
</dbReference>
<feature type="compositionally biased region" description="Basic and acidic residues" evidence="1">
    <location>
        <begin position="210"/>
        <end position="222"/>
    </location>
</feature>
<evidence type="ECO:0000313" key="3">
    <source>
        <dbReference type="Proteomes" id="UP001591681"/>
    </source>
</evidence>
<organism evidence="2 3">
    <name type="scientific">Coilia grayii</name>
    <name type="common">Gray's grenadier anchovy</name>
    <dbReference type="NCBI Taxonomy" id="363190"/>
    <lineage>
        <taxon>Eukaryota</taxon>
        <taxon>Metazoa</taxon>
        <taxon>Chordata</taxon>
        <taxon>Craniata</taxon>
        <taxon>Vertebrata</taxon>
        <taxon>Euteleostomi</taxon>
        <taxon>Actinopterygii</taxon>
        <taxon>Neopterygii</taxon>
        <taxon>Teleostei</taxon>
        <taxon>Clupei</taxon>
        <taxon>Clupeiformes</taxon>
        <taxon>Clupeoidei</taxon>
        <taxon>Engraulidae</taxon>
        <taxon>Coilinae</taxon>
        <taxon>Coilia</taxon>
    </lineage>
</organism>
<evidence type="ECO:0008006" key="4">
    <source>
        <dbReference type="Google" id="ProtNLM"/>
    </source>
</evidence>